<protein>
    <submittedName>
        <fullName evidence="2">Uncharacterized protein</fullName>
    </submittedName>
</protein>
<keyword evidence="1" id="KW-0472">Membrane</keyword>
<organism evidence="2 3">
    <name type="scientific">Colocasia esculenta</name>
    <name type="common">Wild taro</name>
    <name type="synonym">Arum esculentum</name>
    <dbReference type="NCBI Taxonomy" id="4460"/>
    <lineage>
        <taxon>Eukaryota</taxon>
        <taxon>Viridiplantae</taxon>
        <taxon>Streptophyta</taxon>
        <taxon>Embryophyta</taxon>
        <taxon>Tracheophyta</taxon>
        <taxon>Spermatophyta</taxon>
        <taxon>Magnoliopsida</taxon>
        <taxon>Liliopsida</taxon>
        <taxon>Araceae</taxon>
        <taxon>Aroideae</taxon>
        <taxon>Colocasieae</taxon>
        <taxon>Colocasia</taxon>
    </lineage>
</organism>
<reference evidence="2" key="1">
    <citation type="submission" date="2017-07" db="EMBL/GenBank/DDBJ databases">
        <title>Taro Niue Genome Assembly and Annotation.</title>
        <authorList>
            <person name="Atibalentja N."/>
            <person name="Keating K."/>
            <person name="Fields C.J."/>
        </authorList>
    </citation>
    <scope>NUCLEOTIDE SEQUENCE</scope>
    <source>
        <strain evidence="2">Niue_2</strain>
        <tissue evidence="2">Leaf</tissue>
    </source>
</reference>
<evidence type="ECO:0000313" key="3">
    <source>
        <dbReference type="Proteomes" id="UP000652761"/>
    </source>
</evidence>
<dbReference type="Proteomes" id="UP000652761">
    <property type="component" value="Unassembled WGS sequence"/>
</dbReference>
<evidence type="ECO:0000313" key="2">
    <source>
        <dbReference type="EMBL" id="MQL90930.1"/>
    </source>
</evidence>
<dbReference type="AlphaFoldDB" id="A0A843VB35"/>
<accession>A0A843VB35</accession>
<gene>
    <name evidence="2" type="ORF">Taro_023539</name>
</gene>
<dbReference type="EMBL" id="NMUH01001286">
    <property type="protein sequence ID" value="MQL90930.1"/>
    <property type="molecule type" value="Genomic_DNA"/>
</dbReference>
<evidence type="ECO:0000256" key="1">
    <source>
        <dbReference type="SAM" id="Phobius"/>
    </source>
</evidence>
<keyword evidence="1" id="KW-0812">Transmembrane</keyword>
<name>A0A843VB35_COLES</name>
<keyword evidence="3" id="KW-1185">Reference proteome</keyword>
<proteinExistence type="predicted"/>
<comment type="caution">
    <text evidence="2">The sequence shown here is derived from an EMBL/GenBank/DDBJ whole genome shotgun (WGS) entry which is preliminary data.</text>
</comment>
<feature type="transmembrane region" description="Helical" evidence="1">
    <location>
        <begin position="167"/>
        <end position="187"/>
    </location>
</feature>
<feature type="transmembrane region" description="Helical" evidence="1">
    <location>
        <begin position="118"/>
        <end position="136"/>
    </location>
</feature>
<dbReference type="OrthoDB" id="6500128at2759"/>
<keyword evidence="1" id="KW-1133">Transmembrane helix</keyword>
<sequence length="188" mass="19672">MGRAAAAAASRAAVATASRGSCGGFQGQRRLLLGEPVTAAAAWDDGGGSLRHWRPLQKPPEAAVAGETNLSRGCWGSWWSQRWPQTGPAAVAVALRAFAGHKRGSESLMASFADANSTLLAFFVSPAAVLVGYGIARAGASAFTELRTVVFSKVAARAIRTVSRRDFSIIFVLLENFSISSALLGTFM</sequence>